<feature type="domain" description="TonB C-terminal" evidence="6">
    <location>
        <begin position="35"/>
        <end position="132"/>
    </location>
</feature>
<protein>
    <submittedName>
        <fullName evidence="7">Energy transducer TonB</fullName>
    </submittedName>
</protein>
<proteinExistence type="predicted"/>
<dbReference type="RefSeq" id="WP_252818067.1">
    <property type="nucleotide sequence ID" value="NZ_JAMXQS010000004.1"/>
</dbReference>
<organism evidence="7 8">
    <name type="scientific">Mesorhizobium liriopis</name>
    <dbReference type="NCBI Taxonomy" id="2953882"/>
    <lineage>
        <taxon>Bacteria</taxon>
        <taxon>Pseudomonadati</taxon>
        <taxon>Pseudomonadota</taxon>
        <taxon>Alphaproteobacteria</taxon>
        <taxon>Hyphomicrobiales</taxon>
        <taxon>Phyllobacteriaceae</taxon>
        <taxon>Mesorhizobium</taxon>
    </lineage>
</organism>
<comment type="caution">
    <text evidence="7">The sequence shown here is derived from an EMBL/GenBank/DDBJ whole genome shotgun (WGS) entry which is preliminary data.</text>
</comment>
<feature type="signal peptide" evidence="5">
    <location>
        <begin position="1"/>
        <end position="20"/>
    </location>
</feature>
<keyword evidence="8" id="KW-1185">Reference proteome</keyword>
<dbReference type="InterPro" id="IPR037682">
    <property type="entry name" value="TonB_C"/>
</dbReference>
<dbReference type="EMBL" id="JAMXQS010000004">
    <property type="protein sequence ID" value="MCO6049885.1"/>
    <property type="molecule type" value="Genomic_DNA"/>
</dbReference>
<keyword evidence="2" id="KW-0812">Transmembrane</keyword>
<evidence type="ECO:0000256" key="1">
    <source>
        <dbReference type="ARBA" id="ARBA00004167"/>
    </source>
</evidence>
<keyword evidence="5" id="KW-0732">Signal</keyword>
<evidence type="ECO:0000256" key="3">
    <source>
        <dbReference type="ARBA" id="ARBA00022989"/>
    </source>
</evidence>
<evidence type="ECO:0000259" key="6">
    <source>
        <dbReference type="PROSITE" id="PS52015"/>
    </source>
</evidence>
<keyword evidence="3" id="KW-1133">Transmembrane helix</keyword>
<dbReference type="SUPFAM" id="SSF74653">
    <property type="entry name" value="TolA/TonB C-terminal domain"/>
    <property type="match status" value="1"/>
</dbReference>
<evidence type="ECO:0000256" key="4">
    <source>
        <dbReference type="ARBA" id="ARBA00023136"/>
    </source>
</evidence>
<dbReference type="Gene3D" id="3.30.1150.10">
    <property type="match status" value="1"/>
</dbReference>
<dbReference type="InterPro" id="IPR006260">
    <property type="entry name" value="TonB/TolA_C"/>
</dbReference>
<comment type="subcellular location">
    <subcellularLocation>
        <location evidence="1">Membrane</location>
        <topology evidence="1">Single-pass membrane protein</topology>
    </subcellularLocation>
</comment>
<name>A0ABT1C4X7_9HYPH</name>
<dbReference type="Proteomes" id="UP001205906">
    <property type="component" value="Unassembled WGS sequence"/>
</dbReference>
<accession>A0ABT1C4X7</accession>
<evidence type="ECO:0000256" key="2">
    <source>
        <dbReference type="ARBA" id="ARBA00022692"/>
    </source>
</evidence>
<sequence>MLRLVHLLAATSLLVGSASAEEALIEAPAITNKREWMASAQQTIARYKRQGTGADGIGGSATTQIKLNVLPDGSITQVEVAKPSGVPAIDAEAIDMVRRTGRLPAFAPDMKQEPLTVQVPVRFQLDVPSGQRMKLYADTNAGYRLEVPQPFSIAAPRGSLPHELVLDVVELPEQPTPETRMSETPTPAPEKICAVRFEAANSAQEPEPDAPSRLTAIIDLMRTAFGLEPGEIEKTELSPYRDGTVVELVMKPEDAAKSMGRRAFLSSLSRPGGSIMMACLVNEGENLATFRGIRDGADITRH</sequence>
<gene>
    <name evidence="7" type="ORF">NGM99_08765</name>
</gene>
<keyword evidence="4" id="KW-0472">Membrane</keyword>
<evidence type="ECO:0000256" key="5">
    <source>
        <dbReference type="SAM" id="SignalP"/>
    </source>
</evidence>
<evidence type="ECO:0000313" key="7">
    <source>
        <dbReference type="EMBL" id="MCO6049885.1"/>
    </source>
</evidence>
<dbReference type="PROSITE" id="PS52015">
    <property type="entry name" value="TONB_CTD"/>
    <property type="match status" value="1"/>
</dbReference>
<reference evidence="7 8" key="1">
    <citation type="submission" date="2022-06" db="EMBL/GenBank/DDBJ databases">
        <title>Mesorhizobium sp. strain RP14 Genome sequencing and assembly.</title>
        <authorList>
            <person name="Kim I."/>
        </authorList>
    </citation>
    <scope>NUCLEOTIDE SEQUENCE [LARGE SCALE GENOMIC DNA]</scope>
    <source>
        <strain evidence="8">RP14(2022)</strain>
    </source>
</reference>
<feature type="chain" id="PRO_5045410636" evidence="5">
    <location>
        <begin position="21"/>
        <end position="302"/>
    </location>
</feature>
<dbReference type="NCBIfam" id="TIGR01352">
    <property type="entry name" value="tonB_Cterm"/>
    <property type="match status" value="1"/>
</dbReference>
<dbReference type="Pfam" id="PF03544">
    <property type="entry name" value="TonB_C"/>
    <property type="match status" value="1"/>
</dbReference>
<evidence type="ECO:0000313" key="8">
    <source>
        <dbReference type="Proteomes" id="UP001205906"/>
    </source>
</evidence>